<accession>A0ABP8NB90</accession>
<evidence type="ECO:0000256" key="1">
    <source>
        <dbReference type="ARBA" id="ARBA00004571"/>
    </source>
</evidence>
<keyword evidence="3" id="KW-1134">Transmembrane beta strand</keyword>
<keyword evidence="6" id="KW-0472">Membrane</keyword>
<evidence type="ECO:0000256" key="5">
    <source>
        <dbReference type="ARBA" id="ARBA00022729"/>
    </source>
</evidence>
<evidence type="ECO:0000256" key="2">
    <source>
        <dbReference type="ARBA" id="ARBA00008163"/>
    </source>
</evidence>
<sequence length="415" mass="44782">MKKQLITASLLLSAATSFGGGYQLNLQGVRQMAMGGTGTAWPWDASTIFYNPGGVARLKGIQMYGSMAFIMPSTAYGNRENSGVTSSNERTASQTFTPFNFYIGGRIAEDSRFGLGLGIYTPFGAGMKWDDNWLGKYIVQSVDLQTVFFQPTVSYRASEWLSVGAGFVFAAGSVDFRQAMPIHGNLGADIDDGQAHLHGNATGVGFNIGAQMKVHDDLQFGLTYRSQVNMDVEGGSAKFTVPTSLKDSFPSTKFDARMPLPGVVSAGVGWRPLEHLTLQLDLNYTGWNSYDSLRFDFAQTTTSLHNVRAPRHYRNTLTTRVGLSYRISSVVSIMGGAAYDPTPVTNGFVSPDLPDADRVVLTCGLTVKPVRGLTIMAAFEGSNGVKRNGSYDFGGFSGVYKSTAAVPAIGLYYNF</sequence>
<comment type="caution">
    <text evidence="9">The sequence shown here is derived from an EMBL/GenBank/DDBJ whole genome shotgun (WGS) entry which is preliminary data.</text>
</comment>
<dbReference type="Pfam" id="PF03349">
    <property type="entry name" value="Toluene_X"/>
    <property type="match status" value="1"/>
</dbReference>
<comment type="similarity">
    <text evidence="2">Belongs to the OmpP1/FadL family.</text>
</comment>
<evidence type="ECO:0000256" key="4">
    <source>
        <dbReference type="ARBA" id="ARBA00022692"/>
    </source>
</evidence>
<gene>
    <name evidence="9" type="ORF">GCM10023093_10570</name>
</gene>
<dbReference type="PANTHER" id="PTHR35093:SF8">
    <property type="entry name" value="OUTER MEMBRANE PROTEIN NMB0088-RELATED"/>
    <property type="match status" value="1"/>
</dbReference>
<protein>
    <submittedName>
        <fullName evidence="9">Outer membrane protein transport protein</fullName>
    </submittedName>
</protein>
<dbReference type="Proteomes" id="UP001500067">
    <property type="component" value="Unassembled WGS sequence"/>
</dbReference>
<evidence type="ECO:0000256" key="7">
    <source>
        <dbReference type="ARBA" id="ARBA00023237"/>
    </source>
</evidence>
<feature type="chain" id="PRO_5045950945" evidence="8">
    <location>
        <begin position="20"/>
        <end position="415"/>
    </location>
</feature>
<evidence type="ECO:0000256" key="6">
    <source>
        <dbReference type="ARBA" id="ARBA00023136"/>
    </source>
</evidence>
<dbReference type="Gene3D" id="2.40.160.60">
    <property type="entry name" value="Outer membrane protein transport protein (OMPP1/FadL/TodX)"/>
    <property type="match status" value="1"/>
</dbReference>
<comment type="subcellular location">
    <subcellularLocation>
        <location evidence="1">Cell outer membrane</location>
        <topology evidence="1">Multi-pass membrane protein</topology>
    </subcellularLocation>
</comment>
<dbReference type="SUPFAM" id="SSF56935">
    <property type="entry name" value="Porins"/>
    <property type="match status" value="1"/>
</dbReference>
<dbReference type="EMBL" id="BAABFA010000008">
    <property type="protein sequence ID" value="GAA4463001.1"/>
    <property type="molecule type" value="Genomic_DNA"/>
</dbReference>
<evidence type="ECO:0000256" key="3">
    <source>
        <dbReference type="ARBA" id="ARBA00022452"/>
    </source>
</evidence>
<evidence type="ECO:0000256" key="8">
    <source>
        <dbReference type="SAM" id="SignalP"/>
    </source>
</evidence>
<evidence type="ECO:0000313" key="9">
    <source>
        <dbReference type="EMBL" id="GAA4463001.1"/>
    </source>
</evidence>
<keyword evidence="5 8" id="KW-0732">Signal</keyword>
<reference evidence="10" key="1">
    <citation type="journal article" date="2019" name="Int. J. Syst. Evol. Microbiol.">
        <title>The Global Catalogue of Microorganisms (GCM) 10K type strain sequencing project: providing services to taxonomists for standard genome sequencing and annotation.</title>
        <authorList>
            <consortium name="The Broad Institute Genomics Platform"/>
            <consortium name="The Broad Institute Genome Sequencing Center for Infectious Disease"/>
            <person name="Wu L."/>
            <person name="Ma J."/>
        </authorList>
    </citation>
    <scope>NUCLEOTIDE SEQUENCE [LARGE SCALE GENOMIC DNA]</scope>
    <source>
        <strain evidence="10">JCM 32105</strain>
    </source>
</reference>
<proteinExistence type="inferred from homology"/>
<feature type="signal peptide" evidence="8">
    <location>
        <begin position="1"/>
        <end position="19"/>
    </location>
</feature>
<name>A0ABP8NB90_9BACT</name>
<organism evidence="9 10">
    <name type="scientific">Nemorincola caseinilytica</name>
    <dbReference type="NCBI Taxonomy" id="2054315"/>
    <lineage>
        <taxon>Bacteria</taxon>
        <taxon>Pseudomonadati</taxon>
        <taxon>Bacteroidota</taxon>
        <taxon>Chitinophagia</taxon>
        <taxon>Chitinophagales</taxon>
        <taxon>Chitinophagaceae</taxon>
        <taxon>Nemorincola</taxon>
    </lineage>
</organism>
<keyword evidence="7" id="KW-0998">Cell outer membrane</keyword>
<keyword evidence="10" id="KW-1185">Reference proteome</keyword>
<dbReference type="PANTHER" id="PTHR35093">
    <property type="entry name" value="OUTER MEMBRANE PROTEIN NMB0088-RELATED"/>
    <property type="match status" value="1"/>
</dbReference>
<evidence type="ECO:0000313" key="10">
    <source>
        <dbReference type="Proteomes" id="UP001500067"/>
    </source>
</evidence>
<dbReference type="InterPro" id="IPR005017">
    <property type="entry name" value="OMPP1/FadL/TodX"/>
</dbReference>
<dbReference type="RefSeq" id="WP_345079643.1">
    <property type="nucleotide sequence ID" value="NZ_BAABFA010000008.1"/>
</dbReference>
<keyword evidence="4" id="KW-0812">Transmembrane</keyword>